<dbReference type="SUPFAM" id="SSF54373">
    <property type="entry name" value="FAD-linked reductases, C-terminal domain"/>
    <property type="match status" value="1"/>
</dbReference>
<dbReference type="Pfam" id="PF01266">
    <property type="entry name" value="DAO"/>
    <property type="match status" value="1"/>
</dbReference>
<keyword evidence="1" id="KW-0560">Oxidoreductase</keyword>
<protein>
    <submittedName>
        <fullName evidence="3">FAD dependent oxidoreductase</fullName>
    </submittedName>
</protein>
<evidence type="ECO:0000313" key="4">
    <source>
        <dbReference type="Proteomes" id="UP000008130"/>
    </source>
</evidence>
<feature type="domain" description="FAD dependent oxidoreductase" evidence="2">
    <location>
        <begin position="10"/>
        <end position="365"/>
    </location>
</feature>
<dbReference type="RefSeq" id="WP_013653885.1">
    <property type="nucleotide sequence ID" value="NC_015259.1"/>
</dbReference>
<proteinExistence type="predicted"/>
<sequence length="391" mass="40321">MPVPRPPSALIAGSGIVGAAVAYFLAQRGVSVQVVDAEAPAAQASGSADGAVSVASKRPGPLMTAALAGAELYRQLSADGLFADLYKTRSTYIVATSDAECEVLTAHSAALSWAGVRVRELTGGGLRTELPVLSPATRMAIEVHDEGHAIGYRVVHRLLTASGVEVRRGTAVERLIIDPGGRRVVGVQTSRGPLHADVVILATGNGTADLLGLRDILVPRKGQLLITERAPSLNAALPGALMSGRYLLSKGSHTGGASTPSRGIGLVIDPLRTGQFLIGGTREDHADKRTNDLDAVSRILSDALVLLPALADIRLLRTFAGARTAVADGLPLVGRLPGLDNAFIATGFEGDGICLGPIIGKAVGQLVKGETPDIDLSAFDPARFSACRVPA</sequence>
<dbReference type="Proteomes" id="UP000008130">
    <property type="component" value="Chromosome"/>
</dbReference>
<dbReference type="PANTHER" id="PTHR13847">
    <property type="entry name" value="SARCOSINE DEHYDROGENASE-RELATED"/>
    <property type="match status" value="1"/>
</dbReference>
<keyword evidence="4" id="KW-1185">Reference proteome</keyword>
<dbReference type="PANTHER" id="PTHR13847:SF287">
    <property type="entry name" value="FAD-DEPENDENT OXIDOREDUCTASE DOMAIN-CONTAINING PROTEIN 1"/>
    <property type="match status" value="1"/>
</dbReference>
<dbReference type="HOGENOM" id="CLU_007884_4_3_5"/>
<name>F2IWZ7_POLGS</name>
<dbReference type="EMBL" id="CP002568">
    <property type="protein sequence ID" value="ADZ71574.1"/>
    <property type="molecule type" value="Genomic_DNA"/>
</dbReference>
<dbReference type="SUPFAM" id="SSF51905">
    <property type="entry name" value="FAD/NAD(P)-binding domain"/>
    <property type="match status" value="1"/>
</dbReference>
<gene>
    <name evidence="3" type="ordered locus">SL003B_3152</name>
</gene>
<dbReference type="eggNOG" id="COG0665">
    <property type="taxonomic scope" value="Bacteria"/>
</dbReference>
<evidence type="ECO:0000313" key="3">
    <source>
        <dbReference type="EMBL" id="ADZ71574.1"/>
    </source>
</evidence>
<reference evidence="3 4" key="1">
    <citation type="journal article" date="2011" name="J. Bacteriol.">
        <title>Complete genome sequence of Polymorphum gilvum SL003B-26A1T, a crude oil-degrading bacterium from oil-polluted saline soil.</title>
        <authorList>
            <person name="Li S.G."/>
            <person name="Tang Y.Q."/>
            <person name="Nie Y."/>
            <person name="Cai M."/>
            <person name="Wu X.L."/>
        </authorList>
    </citation>
    <scope>NUCLEOTIDE SEQUENCE [LARGE SCALE GENOMIC DNA]</scope>
    <source>
        <strain evidence="4">LMG 25793 / CGMCC 1.9160 / SL003B-26A1</strain>
    </source>
</reference>
<dbReference type="STRING" id="991905.SL003B_3152"/>
<organism evidence="3 4">
    <name type="scientific">Polymorphum gilvum (strain LMG 25793 / CGMCC 1.9160 / SL003B-26A1)</name>
    <dbReference type="NCBI Taxonomy" id="991905"/>
    <lineage>
        <taxon>Bacteria</taxon>
        <taxon>Pseudomonadati</taxon>
        <taxon>Pseudomonadota</taxon>
        <taxon>Alphaproteobacteria</taxon>
        <taxon>Rhodobacterales</taxon>
        <taxon>Paracoccaceae</taxon>
        <taxon>Polymorphum</taxon>
    </lineage>
</organism>
<dbReference type="KEGG" id="pgv:SL003B_3152"/>
<accession>F2IWZ7</accession>
<dbReference type="InterPro" id="IPR036188">
    <property type="entry name" value="FAD/NAD-bd_sf"/>
</dbReference>
<dbReference type="Gene3D" id="3.30.9.10">
    <property type="entry name" value="D-Amino Acid Oxidase, subunit A, domain 2"/>
    <property type="match status" value="1"/>
</dbReference>
<dbReference type="OrthoDB" id="9815989at2"/>
<dbReference type="AlphaFoldDB" id="F2IWZ7"/>
<evidence type="ECO:0000259" key="2">
    <source>
        <dbReference type="Pfam" id="PF01266"/>
    </source>
</evidence>
<dbReference type="GO" id="GO:0016491">
    <property type="term" value="F:oxidoreductase activity"/>
    <property type="evidence" value="ECO:0007669"/>
    <property type="project" value="UniProtKB-KW"/>
</dbReference>
<dbReference type="Gene3D" id="3.50.50.60">
    <property type="entry name" value="FAD/NAD(P)-binding domain"/>
    <property type="match status" value="1"/>
</dbReference>
<dbReference type="PATRIC" id="fig|991905.3.peg.3237"/>
<evidence type="ECO:0000256" key="1">
    <source>
        <dbReference type="ARBA" id="ARBA00023002"/>
    </source>
</evidence>
<dbReference type="GO" id="GO:0005737">
    <property type="term" value="C:cytoplasm"/>
    <property type="evidence" value="ECO:0007669"/>
    <property type="project" value="TreeGrafter"/>
</dbReference>
<dbReference type="InterPro" id="IPR006076">
    <property type="entry name" value="FAD-dep_OxRdtase"/>
</dbReference>